<dbReference type="NCBIfam" id="TIGR03764">
    <property type="entry name" value="ICE_PFGI_1_parB"/>
    <property type="match status" value="1"/>
</dbReference>
<name>A0A5N8HEP2_ECOLX</name>
<sequence length="158" mass="18230">MKDDHGILMPVALNQLRAFDLNPRLTKNPEYDEIKESIRNRGLDYPPQITQRPGESFYIIANGGNTRLAILNELWLETHDKKYWNIVCHFWKWHTDWSIEEGNLHCLLGHLVENDKRGSLTFIERALGVQSAINLYQSIRGSSQRDCSGQVILATVLQ</sequence>
<proteinExistence type="predicted"/>
<accession>A0A5N8HEP2</accession>
<reference evidence="1 2" key="1">
    <citation type="submission" date="2019-08" db="EMBL/GenBank/DDBJ databases">
        <title>Identification of Water Treatment Resistant and Multidrug Resistant Urinary Pathogenic Escherichia coli in Wastewater.</title>
        <authorList>
            <person name="Neumann N."/>
        </authorList>
    </citation>
    <scope>NUCLEOTIDE SEQUENCE [LARGE SCALE GENOMIC DNA]</scope>
    <source>
        <strain evidence="1 2">WU2356</strain>
    </source>
</reference>
<comment type="caution">
    <text evidence="1">The sequence shown here is derived from an EMBL/GenBank/DDBJ whole genome shotgun (WGS) entry which is preliminary data.</text>
</comment>
<dbReference type="AlphaFoldDB" id="A0A5N8HEP2"/>
<protein>
    <submittedName>
        <fullName evidence="1">Uncharacterized protein</fullName>
    </submittedName>
</protein>
<dbReference type="InterPro" id="IPR036086">
    <property type="entry name" value="ParB/Sulfiredoxin_sf"/>
</dbReference>
<dbReference type="EMBL" id="VOTT01000296">
    <property type="protein sequence ID" value="MPU49991.1"/>
    <property type="molecule type" value="Genomic_DNA"/>
</dbReference>
<organism evidence="1 2">
    <name type="scientific">Escherichia coli</name>
    <dbReference type="NCBI Taxonomy" id="562"/>
    <lineage>
        <taxon>Bacteria</taxon>
        <taxon>Pseudomonadati</taxon>
        <taxon>Pseudomonadota</taxon>
        <taxon>Gammaproteobacteria</taxon>
        <taxon>Enterobacterales</taxon>
        <taxon>Enterobacteriaceae</taxon>
        <taxon>Escherichia</taxon>
    </lineage>
</organism>
<gene>
    <name evidence="1" type="ORF">FVB16_14380</name>
</gene>
<dbReference type="SUPFAM" id="SSF110849">
    <property type="entry name" value="ParB/Sulfiredoxin"/>
    <property type="match status" value="1"/>
</dbReference>
<dbReference type="RefSeq" id="WP_085459340.1">
    <property type="nucleotide sequence ID" value="NZ_CAJGEW010000042.1"/>
</dbReference>
<evidence type="ECO:0000313" key="2">
    <source>
        <dbReference type="Proteomes" id="UP000392867"/>
    </source>
</evidence>
<evidence type="ECO:0000313" key="1">
    <source>
        <dbReference type="EMBL" id="MPU49991.1"/>
    </source>
</evidence>
<dbReference type="InterPro" id="IPR022304">
    <property type="entry name" value="ICE_PFGI_1_ParB"/>
</dbReference>
<dbReference type="Proteomes" id="UP000392867">
    <property type="component" value="Unassembled WGS sequence"/>
</dbReference>